<reference evidence="1" key="1">
    <citation type="submission" date="2022-08" db="EMBL/GenBank/DDBJ databases">
        <authorList>
            <consortium name="DOE Joint Genome Institute"/>
            <person name="Min B."/>
            <person name="Riley R."/>
            <person name="Sierra-Patev S."/>
            <person name="Naranjo-Ortiz M."/>
            <person name="Looney B."/>
            <person name="Konkel Z."/>
            <person name="Slot J.C."/>
            <person name="Sakamoto Y."/>
            <person name="Steenwyk J.L."/>
            <person name="Rokas A."/>
            <person name="Carro J."/>
            <person name="Camarero S."/>
            <person name="Ferreira P."/>
            <person name="Molpeceres G."/>
            <person name="Ruiz-Duenas F.J."/>
            <person name="Serrano A."/>
            <person name="Henrissat B."/>
            <person name="Drula E."/>
            <person name="Hughes K.W."/>
            <person name="Mata J.L."/>
            <person name="Ishikawa N.K."/>
            <person name="Vargas-Isla R."/>
            <person name="Ushijima S."/>
            <person name="Smith C.A."/>
            <person name="Ahrendt S."/>
            <person name="Andreopoulos W."/>
            <person name="He G."/>
            <person name="Labutti K."/>
            <person name="Lipzen A."/>
            <person name="Ng V."/>
            <person name="Sandor L."/>
            <person name="Barry K."/>
            <person name="Martinez A.T."/>
            <person name="Xiao Y."/>
            <person name="Gibbons J.G."/>
            <person name="Terashima K."/>
            <person name="Hibbett D.S."/>
            <person name="Grigoriev I.V."/>
        </authorList>
    </citation>
    <scope>NUCLEOTIDE SEQUENCE</scope>
    <source>
        <strain evidence="1">Sp2 HRB7682 ss15</strain>
    </source>
</reference>
<evidence type="ECO:0000313" key="1">
    <source>
        <dbReference type="EMBL" id="KAJ4477783.1"/>
    </source>
</evidence>
<sequence length="187" mass="21168">MATTPDTPLSLTDTRAVALAVYEHQLRVASLVELTPQEEPSLQEHLDALIERKRRERACSSESIAVQTSNSVSILVVDENCGIFCGNRAPRNSTIAELTGFIEELIKSQNDMQDQFVASEWQRKCTKNNVEIHYEAALATFKQNQQLWEVAIDAWRDMLAMQEKLARVEQQLDDIRKSISASIHDPK</sequence>
<comment type="caution">
    <text evidence="1">The sequence shown here is derived from an EMBL/GenBank/DDBJ whole genome shotgun (WGS) entry which is preliminary data.</text>
</comment>
<proteinExistence type="predicted"/>
<accession>A0A9W9A9R5</accession>
<evidence type="ECO:0000313" key="2">
    <source>
        <dbReference type="Proteomes" id="UP001150238"/>
    </source>
</evidence>
<dbReference type="Proteomes" id="UP001150238">
    <property type="component" value="Unassembled WGS sequence"/>
</dbReference>
<dbReference type="EMBL" id="JANVFS010000018">
    <property type="protein sequence ID" value="KAJ4477783.1"/>
    <property type="molecule type" value="Genomic_DNA"/>
</dbReference>
<organism evidence="1 2">
    <name type="scientific">Lentinula lateritia</name>
    <dbReference type="NCBI Taxonomy" id="40482"/>
    <lineage>
        <taxon>Eukaryota</taxon>
        <taxon>Fungi</taxon>
        <taxon>Dikarya</taxon>
        <taxon>Basidiomycota</taxon>
        <taxon>Agaricomycotina</taxon>
        <taxon>Agaricomycetes</taxon>
        <taxon>Agaricomycetidae</taxon>
        <taxon>Agaricales</taxon>
        <taxon>Marasmiineae</taxon>
        <taxon>Omphalotaceae</taxon>
        <taxon>Lentinula</taxon>
    </lineage>
</organism>
<name>A0A9W9A9R5_9AGAR</name>
<gene>
    <name evidence="1" type="ORF">C8J55DRAFT_561363</name>
</gene>
<reference evidence="1" key="2">
    <citation type="journal article" date="2023" name="Proc. Natl. Acad. Sci. U.S.A.">
        <title>A global phylogenomic analysis of the shiitake genus Lentinula.</title>
        <authorList>
            <person name="Sierra-Patev S."/>
            <person name="Min B."/>
            <person name="Naranjo-Ortiz M."/>
            <person name="Looney B."/>
            <person name="Konkel Z."/>
            <person name="Slot J.C."/>
            <person name="Sakamoto Y."/>
            <person name="Steenwyk J.L."/>
            <person name="Rokas A."/>
            <person name="Carro J."/>
            <person name="Camarero S."/>
            <person name="Ferreira P."/>
            <person name="Molpeceres G."/>
            <person name="Ruiz-Duenas F.J."/>
            <person name="Serrano A."/>
            <person name="Henrissat B."/>
            <person name="Drula E."/>
            <person name="Hughes K.W."/>
            <person name="Mata J.L."/>
            <person name="Ishikawa N.K."/>
            <person name="Vargas-Isla R."/>
            <person name="Ushijima S."/>
            <person name="Smith C.A."/>
            <person name="Donoghue J."/>
            <person name="Ahrendt S."/>
            <person name="Andreopoulos W."/>
            <person name="He G."/>
            <person name="LaButti K."/>
            <person name="Lipzen A."/>
            <person name="Ng V."/>
            <person name="Riley R."/>
            <person name="Sandor L."/>
            <person name="Barry K."/>
            <person name="Martinez A.T."/>
            <person name="Xiao Y."/>
            <person name="Gibbons J.G."/>
            <person name="Terashima K."/>
            <person name="Grigoriev I.V."/>
            <person name="Hibbett D."/>
        </authorList>
    </citation>
    <scope>NUCLEOTIDE SEQUENCE</scope>
    <source>
        <strain evidence="1">Sp2 HRB7682 ss15</strain>
    </source>
</reference>
<dbReference type="AlphaFoldDB" id="A0A9W9A9R5"/>
<protein>
    <submittedName>
        <fullName evidence="1">Uncharacterized protein</fullName>
    </submittedName>
</protein>